<dbReference type="RefSeq" id="WP_118489057.1">
    <property type="nucleotide sequence ID" value="NZ_QRQN01000017.1"/>
</dbReference>
<proteinExistence type="predicted"/>
<dbReference type="AlphaFoldDB" id="A0A3R6HJM6"/>
<dbReference type="Proteomes" id="UP000283586">
    <property type="component" value="Unassembled WGS sequence"/>
</dbReference>
<organism evidence="1 2">
    <name type="scientific">Roseburia intestinalis</name>
    <dbReference type="NCBI Taxonomy" id="166486"/>
    <lineage>
        <taxon>Bacteria</taxon>
        <taxon>Bacillati</taxon>
        <taxon>Bacillota</taxon>
        <taxon>Clostridia</taxon>
        <taxon>Lachnospirales</taxon>
        <taxon>Lachnospiraceae</taxon>
        <taxon>Roseburia</taxon>
    </lineage>
</organism>
<dbReference type="EMBL" id="QRQN01000017">
    <property type="protein sequence ID" value="RHN06121.1"/>
    <property type="molecule type" value="Genomic_DNA"/>
</dbReference>
<reference evidence="1 2" key="1">
    <citation type="submission" date="2018-08" db="EMBL/GenBank/DDBJ databases">
        <title>A genome reference for cultivated species of the human gut microbiota.</title>
        <authorList>
            <person name="Zou Y."/>
            <person name="Xue W."/>
            <person name="Luo G."/>
        </authorList>
    </citation>
    <scope>NUCLEOTIDE SEQUENCE [LARGE SCALE GENOMIC DNA]</scope>
    <source>
        <strain evidence="1 2">AF31-21AC</strain>
    </source>
</reference>
<gene>
    <name evidence="1" type="ORF">DWZ31_13805</name>
</gene>
<comment type="caution">
    <text evidence="1">The sequence shown here is derived from an EMBL/GenBank/DDBJ whole genome shotgun (WGS) entry which is preliminary data.</text>
</comment>
<accession>A0A3R6HJM6</accession>
<sequence length="74" mass="8596">MLAAVKGIVQGNTVVIEDEDIRDYDGTEVIVTLLNYPQRKTEKAPVDWDSFVIPSERGQHVDEYMREMRENDRL</sequence>
<name>A0A3R6HJM6_9FIRM</name>
<evidence type="ECO:0000313" key="2">
    <source>
        <dbReference type="Proteomes" id="UP000283586"/>
    </source>
</evidence>
<protein>
    <submittedName>
        <fullName evidence="1">Uncharacterized protein</fullName>
    </submittedName>
</protein>
<evidence type="ECO:0000313" key="1">
    <source>
        <dbReference type="EMBL" id="RHN06121.1"/>
    </source>
</evidence>